<organism evidence="2 3">
    <name type="scientific">Actinomyces viscosus</name>
    <dbReference type="NCBI Taxonomy" id="1656"/>
    <lineage>
        <taxon>Bacteria</taxon>
        <taxon>Bacillati</taxon>
        <taxon>Actinomycetota</taxon>
        <taxon>Actinomycetes</taxon>
        <taxon>Actinomycetales</taxon>
        <taxon>Actinomycetaceae</taxon>
        <taxon>Actinomyces</taxon>
    </lineage>
</organism>
<evidence type="ECO:0000313" key="3">
    <source>
        <dbReference type="Proteomes" id="UP000268658"/>
    </source>
</evidence>
<dbReference type="AlphaFoldDB" id="A0A3S5EWA5"/>
<sequence length="291" mass="30087">MRAVTTRAPSEAQNRLTRARLALKLAEERTGLRDSAALEVQRAVSSAPIGTPAASPQATSLKALAASQDSGVLSLQGSTTLLLAALALRQGTTGWCAVVGGEGLGWCAATEVGLDLNRVLTVPASSLDDASALTVVSTLLDGVDSLLIGASVVARLRPQHRRRLLARARERGHLILTPAPWEGARTLRADSLPSDTGTADTSLSRPPVGPSAESAADGVVIPIGRQGPRAPVQAVEMPAGYLRRLTWTLTDSQRPRLSTTDVLTLSLSAEGLQAGSHDAVQPAPGSQEATG</sequence>
<dbReference type="KEGG" id="avc:NCTC10951_00607"/>
<proteinExistence type="predicted"/>
<feature type="compositionally biased region" description="Polar residues" evidence="1">
    <location>
        <begin position="193"/>
        <end position="204"/>
    </location>
</feature>
<dbReference type="EMBL" id="LR134477">
    <property type="protein sequence ID" value="VEI14736.1"/>
    <property type="molecule type" value="Genomic_DNA"/>
</dbReference>
<reference evidence="2 3" key="1">
    <citation type="submission" date="2018-12" db="EMBL/GenBank/DDBJ databases">
        <authorList>
            <consortium name="Pathogen Informatics"/>
        </authorList>
    </citation>
    <scope>NUCLEOTIDE SEQUENCE [LARGE SCALE GENOMIC DNA]</scope>
    <source>
        <strain evidence="2 3">NCTC10951</strain>
    </source>
</reference>
<evidence type="ECO:0000256" key="1">
    <source>
        <dbReference type="SAM" id="MobiDB-lite"/>
    </source>
</evidence>
<dbReference type="RefSeq" id="WP_126413345.1">
    <property type="nucleotide sequence ID" value="NZ_JASPER010000098.1"/>
</dbReference>
<dbReference type="OrthoDB" id="3254736at2"/>
<evidence type="ECO:0000313" key="2">
    <source>
        <dbReference type="EMBL" id="VEI14736.1"/>
    </source>
</evidence>
<feature type="region of interest" description="Disordered" evidence="1">
    <location>
        <begin position="189"/>
        <end position="214"/>
    </location>
</feature>
<feature type="region of interest" description="Disordered" evidence="1">
    <location>
        <begin position="271"/>
        <end position="291"/>
    </location>
</feature>
<gene>
    <name evidence="2" type="ORF">NCTC10951_00607</name>
</gene>
<protein>
    <submittedName>
        <fullName evidence="2">Uncharacterized protein</fullName>
    </submittedName>
</protein>
<name>A0A3S5EWA5_ACTVI</name>
<dbReference type="Proteomes" id="UP000268658">
    <property type="component" value="Chromosome"/>
</dbReference>
<accession>A0A3S5EWA5</accession>